<sequence>MPISQLASSESAGERSKTFVFEDEGHTLGNTLRSIISSYKDVQFCGYTISHPAEKKMNLRIQMYEGRAVDALRRGLEDLVNVCDHTLDLFENELTTFKKENNIES</sequence>
<keyword evidence="9" id="KW-1185">Reference proteome</keyword>
<dbReference type="InterPro" id="IPR036603">
    <property type="entry name" value="RBP11-like"/>
</dbReference>
<dbReference type="PANTHER" id="PTHR13946">
    <property type="entry name" value="DNA-DIRECTED RNA POLYMERASE I,II,III"/>
    <property type="match status" value="1"/>
</dbReference>
<dbReference type="HAMAP" id="MF_00261">
    <property type="entry name" value="RNApol_arch_Rpo11"/>
    <property type="match status" value="1"/>
</dbReference>
<evidence type="ECO:0000313" key="10">
    <source>
        <dbReference type="RefSeq" id="XP_018326711.1"/>
    </source>
</evidence>
<keyword evidence="5" id="KW-0539">Nucleus</keyword>
<dbReference type="FunFam" id="3.30.1360.10:FF:000006">
    <property type="entry name" value="DNA-directed RNA polymerases I and III subunit RPAC2"/>
    <property type="match status" value="1"/>
</dbReference>
<dbReference type="RefSeq" id="XP_018326711.1">
    <property type="nucleotide sequence ID" value="XM_018471209.1"/>
</dbReference>
<organism evidence="9 10">
    <name type="scientific">Agrilus planipennis</name>
    <name type="common">Emerald ash borer</name>
    <name type="synonym">Agrilus marcopoli</name>
    <dbReference type="NCBI Taxonomy" id="224129"/>
    <lineage>
        <taxon>Eukaryota</taxon>
        <taxon>Metazoa</taxon>
        <taxon>Ecdysozoa</taxon>
        <taxon>Arthropoda</taxon>
        <taxon>Hexapoda</taxon>
        <taxon>Insecta</taxon>
        <taxon>Pterygota</taxon>
        <taxon>Neoptera</taxon>
        <taxon>Endopterygota</taxon>
        <taxon>Coleoptera</taxon>
        <taxon>Polyphaga</taxon>
        <taxon>Elateriformia</taxon>
        <taxon>Buprestoidea</taxon>
        <taxon>Buprestidae</taxon>
        <taxon>Agrilinae</taxon>
        <taxon>Agrilus</taxon>
    </lineage>
</organism>
<evidence type="ECO:0000256" key="5">
    <source>
        <dbReference type="ARBA" id="ARBA00023242"/>
    </source>
</evidence>
<dbReference type="STRING" id="224129.A0A1W4WS37"/>
<dbReference type="InterPro" id="IPR008193">
    <property type="entry name" value="RNA_pol_Rpb11_13-16kDa_CS"/>
</dbReference>
<dbReference type="PANTHER" id="PTHR13946:SF28">
    <property type="entry name" value="DNA-DIRECTED RNA POLYMERASES I AND III SUBUNIT RPAC2"/>
    <property type="match status" value="1"/>
</dbReference>
<dbReference type="CDD" id="cd07029">
    <property type="entry name" value="RNAP_I_III_AC19"/>
    <property type="match status" value="1"/>
</dbReference>
<reference evidence="10" key="1">
    <citation type="submission" date="2025-08" db="UniProtKB">
        <authorList>
            <consortium name="RefSeq"/>
        </authorList>
    </citation>
    <scope>IDENTIFICATION</scope>
    <source>
        <tissue evidence="10">Entire body</tissue>
    </source>
</reference>
<gene>
    <name evidence="10" type="primary">LOC108738000</name>
</gene>
<dbReference type="GO" id="GO:0003899">
    <property type="term" value="F:DNA-directed RNA polymerase activity"/>
    <property type="evidence" value="ECO:0007669"/>
    <property type="project" value="InterPro"/>
</dbReference>
<dbReference type="Pfam" id="PF13656">
    <property type="entry name" value="RNA_pol_L_2"/>
    <property type="match status" value="1"/>
</dbReference>
<comment type="subcellular location">
    <subcellularLocation>
        <location evidence="1">Nucleus</location>
    </subcellularLocation>
</comment>
<dbReference type="KEGG" id="apln:108738000"/>
<dbReference type="GO" id="GO:0005736">
    <property type="term" value="C:RNA polymerase I complex"/>
    <property type="evidence" value="ECO:0007669"/>
    <property type="project" value="TreeGrafter"/>
</dbReference>
<proteinExistence type="inferred from homology"/>
<dbReference type="GO" id="GO:0006383">
    <property type="term" value="P:transcription by RNA polymerase III"/>
    <property type="evidence" value="ECO:0007669"/>
    <property type="project" value="TreeGrafter"/>
</dbReference>
<evidence type="ECO:0000256" key="2">
    <source>
        <dbReference type="ARBA" id="ARBA00022079"/>
    </source>
</evidence>
<dbReference type="Proteomes" id="UP000192223">
    <property type="component" value="Unplaced"/>
</dbReference>
<dbReference type="Gene3D" id="3.30.1360.10">
    <property type="entry name" value="RNA polymerase, RBP11-like subunit"/>
    <property type="match status" value="1"/>
</dbReference>
<dbReference type="InParanoid" id="A0A1W4WS37"/>
<dbReference type="GO" id="GO:0003677">
    <property type="term" value="F:DNA binding"/>
    <property type="evidence" value="ECO:0007669"/>
    <property type="project" value="InterPro"/>
</dbReference>
<dbReference type="OrthoDB" id="510325at2759"/>
<evidence type="ECO:0000313" key="9">
    <source>
        <dbReference type="Proteomes" id="UP000192223"/>
    </source>
</evidence>
<keyword evidence="4" id="KW-0804">Transcription</keyword>
<dbReference type="InterPro" id="IPR009025">
    <property type="entry name" value="RBP11-like_dimer"/>
</dbReference>
<accession>A0A1W4WS37</accession>
<evidence type="ECO:0000256" key="3">
    <source>
        <dbReference type="ARBA" id="ARBA00022478"/>
    </source>
</evidence>
<evidence type="ECO:0000259" key="8">
    <source>
        <dbReference type="Pfam" id="PF13656"/>
    </source>
</evidence>
<dbReference type="PROSITE" id="PS01154">
    <property type="entry name" value="RNA_POL_L_13KD"/>
    <property type="match status" value="1"/>
</dbReference>
<dbReference type="GeneID" id="108738000"/>
<feature type="domain" description="DNA-directed RNA polymerase RBP11-like dimerisation" evidence="8">
    <location>
        <begin position="18"/>
        <end position="87"/>
    </location>
</feature>
<protein>
    <recommendedName>
        <fullName evidence="2">DNA-directed RNA polymerases I and III subunit RPAC2</fullName>
    </recommendedName>
    <alternativeName>
        <fullName evidence="7">DNA-directed RNA polymerase I subunit D</fullName>
    </alternativeName>
</protein>
<dbReference type="SUPFAM" id="SSF55257">
    <property type="entry name" value="RBP11-like subunits of RNA polymerase"/>
    <property type="match status" value="1"/>
</dbReference>
<dbReference type="FunCoup" id="A0A1W4WS37">
    <property type="interactions" value="778"/>
</dbReference>
<dbReference type="GO" id="GO:0006362">
    <property type="term" value="P:transcription elongation by RNA polymerase I"/>
    <property type="evidence" value="ECO:0007669"/>
    <property type="project" value="TreeGrafter"/>
</dbReference>
<dbReference type="AlphaFoldDB" id="A0A1W4WS37"/>
<comment type="similarity">
    <text evidence="6">Belongs to the archaeal Rpo11/eukaryotic RPB11/RPC19 RNA polymerase subunit family.</text>
</comment>
<dbReference type="InterPro" id="IPR022905">
    <property type="entry name" value="Rpo11-like"/>
</dbReference>
<keyword evidence="3 10" id="KW-0240">DNA-directed RNA polymerase</keyword>
<dbReference type="GO" id="GO:0005666">
    <property type="term" value="C:RNA polymerase III complex"/>
    <property type="evidence" value="ECO:0007669"/>
    <property type="project" value="TreeGrafter"/>
</dbReference>
<evidence type="ECO:0000256" key="7">
    <source>
        <dbReference type="ARBA" id="ARBA00031757"/>
    </source>
</evidence>
<dbReference type="InterPro" id="IPR033898">
    <property type="entry name" value="RNAP_AC19"/>
</dbReference>
<dbReference type="GO" id="GO:0046983">
    <property type="term" value="F:protein dimerization activity"/>
    <property type="evidence" value="ECO:0007669"/>
    <property type="project" value="InterPro"/>
</dbReference>
<evidence type="ECO:0000256" key="4">
    <source>
        <dbReference type="ARBA" id="ARBA00023163"/>
    </source>
</evidence>
<name>A0A1W4WS37_AGRPL</name>
<evidence type="ECO:0000256" key="1">
    <source>
        <dbReference type="ARBA" id="ARBA00004123"/>
    </source>
</evidence>
<evidence type="ECO:0000256" key="6">
    <source>
        <dbReference type="ARBA" id="ARBA00025751"/>
    </source>
</evidence>